<evidence type="ECO:0000256" key="10">
    <source>
        <dbReference type="ARBA" id="ARBA00023209"/>
    </source>
</evidence>
<dbReference type="GO" id="GO:0008808">
    <property type="term" value="F:cardiolipin synthase activity"/>
    <property type="evidence" value="ECO:0007669"/>
    <property type="project" value="UniProtKB-UniRule"/>
</dbReference>
<evidence type="ECO:0000256" key="4">
    <source>
        <dbReference type="ARBA" id="ARBA00022679"/>
    </source>
</evidence>
<evidence type="ECO:0000256" key="8">
    <source>
        <dbReference type="ARBA" id="ARBA00023098"/>
    </source>
</evidence>
<dbReference type="InterPro" id="IPR022924">
    <property type="entry name" value="Cardiolipin_synthase"/>
</dbReference>
<evidence type="ECO:0000256" key="6">
    <source>
        <dbReference type="ARBA" id="ARBA00022737"/>
    </source>
</evidence>
<keyword evidence="3 13" id="KW-0444">Lipid biosynthesis</keyword>
<dbReference type="SUPFAM" id="SSF56024">
    <property type="entry name" value="Phospholipase D/nuclease"/>
    <property type="match status" value="2"/>
</dbReference>
<dbReference type="GO" id="GO:0005886">
    <property type="term" value="C:plasma membrane"/>
    <property type="evidence" value="ECO:0007669"/>
    <property type="project" value="UniProtKB-SubCell"/>
</dbReference>
<evidence type="ECO:0000256" key="7">
    <source>
        <dbReference type="ARBA" id="ARBA00022989"/>
    </source>
</evidence>
<dbReference type="SMART" id="SM00155">
    <property type="entry name" value="PLDc"/>
    <property type="match status" value="2"/>
</dbReference>
<feature type="transmembrane region" description="Helical" evidence="13">
    <location>
        <begin position="62"/>
        <end position="80"/>
    </location>
</feature>
<dbReference type="InterPro" id="IPR030874">
    <property type="entry name" value="Cardiolipin_synth_Firmi"/>
</dbReference>
<evidence type="ECO:0000256" key="2">
    <source>
        <dbReference type="ARBA" id="ARBA00022475"/>
    </source>
</evidence>
<dbReference type="Proteomes" id="UP000032534">
    <property type="component" value="Unassembled WGS sequence"/>
</dbReference>
<keyword evidence="10 13" id="KW-0594">Phospholipid biosynthesis</keyword>
<dbReference type="AlphaFoldDB" id="A0A0D7X6A0"/>
<keyword evidence="7 13" id="KW-1133">Transmembrane helix</keyword>
<dbReference type="CDD" id="cd09110">
    <property type="entry name" value="PLDc_CLS_1"/>
    <property type="match status" value="1"/>
</dbReference>
<dbReference type="FunFam" id="3.30.870.10:FF:000014">
    <property type="entry name" value="Cardiolipin synthase"/>
    <property type="match status" value="1"/>
</dbReference>
<evidence type="ECO:0000256" key="9">
    <source>
        <dbReference type="ARBA" id="ARBA00023136"/>
    </source>
</evidence>
<evidence type="ECO:0000313" key="16">
    <source>
        <dbReference type="EMBL" id="KJD45557.1"/>
    </source>
</evidence>
<evidence type="ECO:0000313" key="17">
    <source>
        <dbReference type="Proteomes" id="UP000032534"/>
    </source>
</evidence>
<comment type="caution">
    <text evidence="16">The sequence shown here is derived from an EMBL/GenBank/DDBJ whole genome shotgun (WGS) entry which is preliminary data.</text>
</comment>
<evidence type="ECO:0000256" key="11">
    <source>
        <dbReference type="ARBA" id="ARBA00023264"/>
    </source>
</evidence>
<evidence type="ECO:0000256" key="12">
    <source>
        <dbReference type="ARBA" id="ARBA00057569"/>
    </source>
</evidence>
<dbReference type="CDD" id="cd09112">
    <property type="entry name" value="PLDc_CLS_2"/>
    <property type="match status" value="1"/>
</dbReference>
<evidence type="ECO:0000259" key="15">
    <source>
        <dbReference type="PROSITE" id="PS50035"/>
    </source>
</evidence>
<proteinExistence type="inferred from homology"/>
<dbReference type="PROSITE" id="PS50035">
    <property type="entry name" value="PLD"/>
    <property type="match status" value="2"/>
</dbReference>
<dbReference type="InterPro" id="IPR001736">
    <property type="entry name" value="PLipase_D/transphosphatidylase"/>
</dbReference>
<keyword evidence="6" id="KW-0677">Repeat</keyword>
<dbReference type="EMBL" id="JTHP01000018">
    <property type="protein sequence ID" value="KJD45557.1"/>
    <property type="molecule type" value="Genomic_DNA"/>
</dbReference>
<keyword evidence="17" id="KW-1185">Reference proteome</keyword>
<feature type="domain" description="PLD phosphodiesterase" evidence="15">
    <location>
        <begin position="416"/>
        <end position="443"/>
    </location>
</feature>
<comment type="function">
    <text evidence="12 13">Catalyzes the reversible phosphatidyl group transfer from one phosphatidylglycerol molecule to another to form cardiolipin (CL) (diphosphatidylglycerol) and glycerol.</text>
</comment>
<protein>
    <recommendedName>
        <fullName evidence="13 14">Cardiolipin synthase</fullName>
        <shortName evidence="13">CL synthase</shortName>
        <ecNumber evidence="13 14">2.7.8.-</ecNumber>
    </recommendedName>
</protein>
<organism evidence="16 17">
    <name type="scientific">Paenibacillus terrae</name>
    <dbReference type="NCBI Taxonomy" id="159743"/>
    <lineage>
        <taxon>Bacteria</taxon>
        <taxon>Bacillati</taxon>
        <taxon>Bacillota</taxon>
        <taxon>Bacilli</taxon>
        <taxon>Bacillales</taxon>
        <taxon>Paenibacillaceae</taxon>
        <taxon>Paenibacillus</taxon>
    </lineage>
</organism>
<dbReference type="Gene3D" id="3.30.870.10">
    <property type="entry name" value="Endonuclease Chain A"/>
    <property type="match status" value="2"/>
</dbReference>
<evidence type="ECO:0000256" key="1">
    <source>
        <dbReference type="ARBA" id="ARBA00004651"/>
    </source>
</evidence>
<gene>
    <name evidence="16" type="ORF">QD47_11170</name>
</gene>
<sequence>MRRSLLAVLIAAMVFGIYYFGLFNSIGTNEGTVISIFSTLSVISISLIIFSENRNPSTTMSWILLLALLPVVGLPLYFLFGQNVFKRRKYNKKALRDQQAYDRIEKDAMHVKRDLTYFTDEQQQLMRLARRLARSPIYFAAETQILNNGDETFSTLLAELRKAEHHIHMEYYIFRSDDIGTSIQEILIEKAKAGVKVRFMYDAVGSIQLSKTFLKEMRDAGVEVVAYGGARILFFSSRVNYRNHRKIVVIDGNIGLIGGLNVGDEYLSRNKAYGFWRDTHMVVKGEAVRTLQLIFLQDWLHMTGESVLDKEYLSPKIEPITDGGVQIIASGPDNERRVLKNLFFSMITSARKSVWIATPYFIPDEDILTALRMAALSGLDVRILFPAKPDKWLPFLASHSYFQTLLEVGVKVYEYEKGFLHSKLLIIDGEVATIGTANMDMRSFHLNFEVNALLIRTHSVQQMVADYERDLQSASLIVREEFMKKRLFKRLMESLARLLSPLL</sequence>
<evidence type="ECO:0000256" key="3">
    <source>
        <dbReference type="ARBA" id="ARBA00022516"/>
    </source>
</evidence>
<reference evidence="16 17" key="1">
    <citation type="submission" date="2014-11" db="EMBL/GenBank/DDBJ databases">
        <title>Draft Genome Sequences of Paenibacillus polymyxa NRRL B-30509 and Paenibacillus terrae NRRL B-30644, Strains from a Poultry Environment that Produce Tridecaptin A and Paenicidins.</title>
        <authorList>
            <person name="van Belkum M.J."/>
            <person name="Lohans C.T."/>
            <person name="Vederas J.C."/>
        </authorList>
    </citation>
    <scope>NUCLEOTIDE SEQUENCE [LARGE SCALE GENOMIC DNA]</scope>
    <source>
        <strain evidence="16 17">NRRL B-30644</strain>
    </source>
</reference>
<dbReference type="EC" id="2.7.8.-" evidence="13 14"/>
<keyword evidence="5 13" id="KW-0812">Transmembrane</keyword>
<feature type="transmembrane region" description="Helical" evidence="13">
    <location>
        <begin position="32"/>
        <end position="50"/>
    </location>
</feature>
<evidence type="ECO:0000256" key="13">
    <source>
        <dbReference type="HAMAP-Rule" id="MF_01916"/>
    </source>
</evidence>
<evidence type="ECO:0000256" key="5">
    <source>
        <dbReference type="ARBA" id="ARBA00022692"/>
    </source>
</evidence>
<dbReference type="HAMAP" id="MF_01916">
    <property type="entry name" value="Cardiolipin_synth_Cls"/>
    <property type="match status" value="1"/>
</dbReference>
<name>A0A0D7X6A0_9BACL</name>
<dbReference type="InterPro" id="IPR025202">
    <property type="entry name" value="PLD-like_dom"/>
</dbReference>
<dbReference type="PANTHER" id="PTHR21248:SF20">
    <property type="entry name" value="CARDIOLIPIN SYNTHASE YWIE-RELATED"/>
    <property type="match status" value="1"/>
</dbReference>
<feature type="active site" evidence="13">
    <location>
        <position position="251"/>
    </location>
</feature>
<dbReference type="FunFam" id="3.30.870.10:FF:000021">
    <property type="entry name" value="Cardiolipin synthase"/>
    <property type="match status" value="1"/>
</dbReference>
<feature type="domain" description="PLD phosphodiesterase" evidence="15">
    <location>
        <begin position="239"/>
        <end position="266"/>
    </location>
</feature>
<dbReference type="GO" id="GO:0032049">
    <property type="term" value="P:cardiolipin biosynthetic process"/>
    <property type="evidence" value="ECO:0007669"/>
    <property type="project" value="UniProtKB-UniRule"/>
</dbReference>
<dbReference type="RefSeq" id="WP_044646201.1">
    <property type="nucleotide sequence ID" value="NZ_JTHP01000018.1"/>
</dbReference>
<feature type="active site" evidence="13">
    <location>
        <position position="421"/>
    </location>
</feature>
<dbReference type="PATRIC" id="fig|159743.3.peg.2492"/>
<keyword evidence="11 13" id="KW-1208">Phospholipid metabolism</keyword>
<feature type="active site" evidence="13">
    <location>
        <position position="423"/>
    </location>
</feature>
<comment type="catalytic activity">
    <reaction evidence="13">
        <text>2 a 1,2-diacyl-sn-glycero-3-phospho-(1'-sn-glycerol) = a cardiolipin + glycerol</text>
        <dbReference type="Rhea" id="RHEA:31451"/>
        <dbReference type="ChEBI" id="CHEBI:17754"/>
        <dbReference type="ChEBI" id="CHEBI:62237"/>
        <dbReference type="ChEBI" id="CHEBI:64716"/>
    </reaction>
</comment>
<feature type="active site" evidence="13">
    <location>
        <position position="428"/>
    </location>
</feature>
<feature type="active site" evidence="13">
    <location>
        <position position="246"/>
    </location>
</feature>
<dbReference type="InterPro" id="IPR027379">
    <property type="entry name" value="CLS_N"/>
</dbReference>
<keyword evidence="9 13" id="KW-0472">Membrane</keyword>
<feature type="active site" evidence="13">
    <location>
        <position position="244"/>
    </location>
</feature>
<keyword evidence="2 13" id="KW-1003">Cell membrane</keyword>
<dbReference type="NCBIfam" id="TIGR04265">
    <property type="entry name" value="bac_cardiolipin"/>
    <property type="match status" value="1"/>
</dbReference>
<comment type="similarity">
    <text evidence="13">Belongs to the phospholipase D family. Cardiolipin synthase subfamily.</text>
</comment>
<accession>A0A0D7X6A0</accession>
<keyword evidence="4 13" id="KW-0808">Transferase</keyword>
<dbReference type="OrthoDB" id="9762009at2"/>
<dbReference type="Pfam" id="PF13396">
    <property type="entry name" value="PLDc_N"/>
    <property type="match status" value="1"/>
</dbReference>
<dbReference type="PANTHER" id="PTHR21248">
    <property type="entry name" value="CARDIOLIPIN SYNTHASE"/>
    <property type="match status" value="1"/>
</dbReference>
<dbReference type="Pfam" id="PF13091">
    <property type="entry name" value="PLDc_2"/>
    <property type="match status" value="2"/>
</dbReference>
<comment type="subcellular location">
    <subcellularLocation>
        <location evidence="1 13">Cell membrane</location>
        <topology evidence="1 13">Multi-pass membrane protein</topology>
    </subcellularLocation>
</comment>
<keyword evidence="8 13" id="KW-0443">Lipid metabolism</keyword>
<evidence type="ECO:0000256" key="14">
    <source>
        <dbReference type="NCBIfam" id="TIGR04265"/>
    </source>
</evidence>